<feature type="region of interest" description="Disordered" evidence="1">
    <location>
        <begin position="313"/>
        <end position="395"/>
    </location>
</feature>
<evidence type="ECO:0000313" key="3">
    <source>
        <dbReference type="Proteomes" id="UP001224775"/>
    </source>
</evidence>
<evidence type="ECO:0000313" key="2">
    <source>
        <dbReference type="EMBL" id="KAK1733791.1"/>
    </source>
</evidence>
<comment type="caution">
    <text evidence="2">The sequence shown here is derived from an EMBL/GenBank/DDBJ whole genome shotgun (WGS) entry which is preliminary data.</text>
</comment>
<feature type="compositionally biased region" description="Low complexity" evidence="1">
    <location>
        <begin position="323"/>
        <end position="351"/>
    </location>
</feature>
<accession>A0AAD8XTV3</accession>
<dbReference type="Proteomes" id="UP001224775">
    <property type="component" value="Unassembled WGS sequence"/>
</dbReference>
<evidence type="ECO:0000256" key="1">
    <source>
        <dbReference type="SAM" id="MobiDB-lite"/>
    </source>
</evidence>
<feature type="region of interest" description="Disordered" evidence="1">
    <location>
        <begin position="1"/>
        <end position="25"/>
    </location>
</feature>
<dbReference type="AlphaFoldDB" id="A0AAD8XTV3"/>
<feature type="compositionally biased region" description="Basic and acidic residues" evidence="1">
    <location>
        <begin position="427"/>
        <end position="438"/>
    </location>
</feature>
<feature type="region of interest" description="Disordered" evidence="1">
    <location>
        <begin position="413"/>
        <end position="457"/>
    </location>
</feature>
<sequence>MPYTRSTRSGKSRAEAPQPGIDADKSAEITENIKELLLPSDEDVSDRARKLLTELREFPENFDFNKLGDALIKKIHKKLQLNTKPKTPTLVKNLKFIVETLPSFNGKSVEALTKVKKELLGIYHLELVGYFPADMNNKEKSELAKDIVSLAARRDDEEYYLDLWCDEIMAKVNSVGHQYENGRRPARSTLLTHLQQATENYQYQSDDWVKNPNRTVIELRAALFQLNPDLDQSRAIRTKGGLQEAIMILRNEGNQVPPDPPSSIEVETNYRPHSAQNESAGPKDPPVKNVAPLAALEEEDDNRNGNIAAAEGVCNRNDAPGRSAAVAGGVSADDGSRAVNNDAPTDNNNPTIVPPTPKVSFITPATNRQPSNQGPPELGQVAINPDDRNAEGDSPQISTKDLFRIVADTIKRSEKRDETNQKTNQLTERRLNRLEEGQNVHGQRIGSLEEGQNEDGQRLTSLEEGYIHLSNELELLTAKKAPKGNEGRMFPNSDSPAGGGGLFHGVQTDLVDKGSKTPDLCTKANTKSSFVLSGSNLFESLSPLATESGALAQDEQMALNDLMYRFEADDVSL</sequence>
<protein>
    <submittedName>
        <fullName evidence="2">Uncharacterized protein</fullName>
    </submittedName>
</protein>
<keyword evidence="3" id="KW-1185">Reference proteome</keyword>
<reference evidence="2" key="1">
    <citation type="submission" date="2023-06" db="EMBL/GenBank/DDBJ databases">
        <title>Survivors Of The Sea: Transcriptome response of Skeletonema marinoi to long-term dormancy.</title>
        <authorList>
            <person name="Pinder M.I.M."/>
            <person name="Kourtchenko O."/>
            <person name="Robertson E.K."/>
            <person name="Larsson T."/>
            <person name="Maumus F."/>
            <person name="Osuna-Cruz C.M."/>
            <person name="Vancaester E."/>
            <person name="Stenow R."/>
            <person name="Vandepoele K."/>
            <person name="Ploug H."/>
            <person name="Bruchert V."/>
            <person name="Godhe A."/>
            <person name="Topel M."/>
        </authorList>
    </citation>
    <scope>NUCLEOTIDE SEQUENCE</scope>
    <source>
        <strain evidence="2">R05AC</strain>
    </source>
</reference>
<name>A0AAD8XTV3_9STRA</name>
<dbReference type="EMBL" id="JATAAI010000044">
    <property type="protein sequence ID" value="KAK1733791.1"/>
    <property type="molecule type" value="Genomic_DNA"/>
</dbReference>
<proteinExistence type="predicted"/>
<gene>
    <name evidence="2" type="ORF">QTG54_015488</name>
</gene>
<organism evidence="2 3">
    <name type="scientific">Skeletonema marinoi</name>
    <dbReference type="NCBI Taxonomy" id="267567"/>
    <lineage>
        <taxon>Eukaryota</taxon>
        <taxon>Sar</taxon>
        <taxon>Stramenopiles</taxon>
        <taxon>Ochrophyta</taxon>
        <taxon>Bacillariophyta</taxon>
        <taxon>Coscinodiscophyceae</taxon>
        <taxon>Thalassiosirophycidae</taxon>
        <taxon>Thalassiosirales</taxon>
        <taxon>Skeletonemataceae</taxon>
        <taxon>Skeletonema</taxon>
        <taxon>Skeletonema marinoi-dohrnii complex</taxon>
    </lineage>
</organism>
<feature type="compositionally biased region" description="Polar residues" evidence="1">
    <location>
        <begin position="363"/>
        <end position="374"/>
    </location>
</feature>